<dbReference type="SUPFAM" id="SSF53474">
    <property type="entry name" value="alpha/beta-Hydrolases"/>
    <property type="match status" value="1"/>
</dbReference>
<dbReference type="InterPro" id="IPR000073">
    <property type="entry name" value="AB_hydrolase_1"/>
</dbReference>
<dbReference type="PANTHER" id="PTHR43329">
    <property type="entry name" value="EPOXIDE HYDROLASE"/>
    <property type="match status" value="1"/>
</dbReference>
<sequence>MTNSANDSHSTRPAVARTVRSGSVELAVFEQGNPTGPTLVLVHGWPDTHQLWDRVVPLVADKFRVIRYDSRGAGQSTVPTAVADYRLALLAQDLFAVIDAVSPGEPVHVLAHDWGSVEAWEAVCEPDAGRRIASFTSVSGPNLDHLGTWTRRGFVAPTPGKVWKRLTQAVASAYTVLFQTPVLGPLPFRLGMDRIWPQFLRFFEGQDPKMVHSAPTLRADMINGLKLYRANIRAKLGNPAVRRTDVPVQLILGLRDKAVRPVGYEDTEEWVSDLRRREIPSGHWSPISHPEDLARLTTDFVMSVIGRGESEESAAIS</sequence>
<evidence type="ECO:0000313" key="3">
    <source>
        <dbReference type="EMBL" id="SEM44411.1"/>
    </source>
</evidence>
<evidence type="ECO:0000259" key="2">
    <source>
        <dbReference type="Pfam" id="PF00561"/>
    </source>
</evidence>
<dbReference type="PRINTS" id="PR00412">
    <property type="entry name" value="EPOXHYDRLASE"/>
</dbReference>
<reference evidence="4" key="1">
    <citation type="submission" date="2016-10" db="EMBL/GenBank/DDBJ databases">
        <authorList>
            <person name="Varghese N."/>
            <person name="Submissions S."/>
        </authorList>
    </citation>
    <scope>NUCLEOTIDE SEQUENCE [LARGE SCALE GENOMIC DNA]</scope>
    <source>
        <strain evidence="4">DSM 44675</strain>
    </source>
</reference>
<gene>
    <name evidence="3" type="ORF">SAMN05444583_13912</name>
</gene>
<dbReference type="GO" id="GO:0016787">
    <property type="term" value="F:hydrolase activity"/>
    <property type="evidence" value="ECO:0007669"/>
    <property type="project" value="UniProtKB-KW"/>
</dbReference>
<dbReference type="OrthoDB" id="4220752at2"/>
<organism evidence="3 4">
    <name type="scientific">Rhodococcus maanshanensis</name>
    <dbReference type="NCBI Taxonomy" id="183556"/>
    <lineage>
        <taxon>Bacteria</taxon>
        <taxon>Bacillati</taxon>
        <taxon>Actinomycetota</taxon>
        <taxon>Actinomycetes</taxon>
        <taxon>Mycobacteriales</taxon>
        <taxon>Nocardiaceae</taxon>
        <taxon>Rhodococcus</taxon>
    </lineage>
</organism>
<evidence type="ECO:0000313" key="4">
    <source>
        <dbReference type="Proteomes" id="UP000198677"/>
    </source>
</evidence>
<name>A0A1H7YET5_9NOCA</name>
<dbReference type="AlphaFoldDB" id="A0A1H7YET5"/>
<dbReference type="InterPro" id="IPR029058">
    <property type="entry name" value="AB_hydrolase_fold"/>
</dbReference>
<evidence type="ECO:0000256" key="1">
    <source>
        <dbReference type="ARBA" id="ARBA00022801"/>
    </source>
</evidence>
<dbReference type="Pfam" id="PF00561">
    <property type="entry name" value="Abhydrolase_1"/>
    <property type="match status" value="1"/>
</dbReference>
<keyword evidence="1" id="KW-0378">Hydrolase</keyword>
<protein>
    <submittedName>
        <fullName evidence="3">Pimeloyl-ACP methyl ester carboxylesterase</fullName>
    </submittedName>
</protein>
<dbReference type="RefSeq" id="WP_072754318.1">
    <property type="nucleotide sequence ID" value="NZ_FOAW01000039.1"/>
</dbReference>
<feature type="domain" description="AB hydrolase-1" evidence="2">
    <location>
        <begin position="37"/>
        <end position="290"/>
    </location>
</feature>
<proteinExistence type="predicted"/>
<accession>A0A1H7YET5</accession>
<dbReference type="EMBL" id="FOAW01000039">
    <property type="protein sequence ID" value="SEM44411.1"/>
    <property type="molecule type" value="Genomic_DNA"/>
</dbReference>
<dbReference type="InterPro" id="IPR000639">
    <property type="entry name" value="Epox_hydrolase-like"/>
</dbReference>
<dbReference type="Gene3D" id="3.40.50.1820">
    <property type="entry name" value="alpha/beta hydrolase"/>
    <property type="match status" value="1"/>
</dbReference>
<keyword evidence="4" id="KW-1185">Reference proteome</keyword>
<dbReference type="Proteomes" id="UP000198677">
    <property type="component" value="Unassembled WGS sequence"/>
</dbReference>